<sequence>MSEINNLKSADKTPNSLNHDTFVKFMASNSPSALINDHNAPLAEMVHPLTYSMDFKKHPDMLAIPVAYSFQRNFYKLFKELKKLPY</sequence>
<protein>
    <submittedName>
        <fullName evidence="1">Uncharacterized protein</fullName>
    </submittedName>
</protein>
<accession>A0ABY6HN44</accession>
<name>A0ABY6HN44_9ARCH</name>
<evidence type="ECO:0000313" key="1">
    <source>
        <dbReference type="EMBL" id="UYP44933.1"/>
    </source>
</evidence>
<dbReference type="Proteomes" id="UP001208689">
    <property type="component" value="Chromosome"/>
</dbReference>
<reference evidence="1" key="1">
    <citation type="submission" date="2022-09" db="EMBL/GenBank/DDBJ databases">
        <title>Actin cytoskeleton and complex cell architecture in an #Asgard archaeon.</title>
        <authorList>
            <person name="Ponce Toledo R.I."/>
            <person name="Schleper C."/>
            <person name="Rodrigues Oliveira T."/>
            <person name="Wollweber F."/>
            <person name="Xu J."/>
            <person name="Rittmann S."/>
            <person name="Klingl A."/>
            <person name="Pilhofer M."/>
        </authorList>
    </citation>
    <scope>NUCLEOTIDE SEQUENCE</scope>
    <source>
        <strain evidence="1">B-35</strain>
    </source>
</reference>
<proteinExistence type="predicted"/>
<organism evidence="1 2">
    <name type="scientific">Candidatus Lokiarchaeum ossiferum</name>
    <dbReference type="NCBI Taxonomy" id="2951803"/>
    <lineage>
        <taxon>Archaea</taxon>
        <taxon>Promethearchaeati</taxon>
        <taxon>Promethearchaeota</taxon>
        <taxon>Promethearchaeia</taxon>
        <taxon>Promethearchaeales</taxon>
        <taxon>Promethearchaeaceae</taxon>
        <taxon>Candidatus Lokiarchaeum</taxon>
    </lineage>
</organism>
<dbReference type="EMBL" id="CP104013">
    <property type="protein sequence ID" value="UYP44933.1"/>
    <property type="molecule type" value="Genomic_DNA"/>
</dbReference>
<gene>
    <name evidence="1" type="ORF">NEF87_001218</name>
</gene>
<keyword evidence="2" id="KW-1185">Reference proteome</keyword>
<evidence type="ECO:0000313" key="2">
    <source>
        <dbReference type="Proteomes" id="UP001208689"/>
    </source>
</evidence>